<dbReference type="InParanoid" id="M4B806"/>
<organism evidence="1 2">
    <name type="scientific">Hyaloperonospora arabidopsidis (strain Emoy2)</name>
    <name type="common">Downy mildew agent</name>
    <name type="synonym">Peronospora arabidopsidis</name>
    <dbReference type="NCBI Taxonomy" id="559515"/>
    <lineage>
        <taxon>Eukaryota</taxon>
        <taxon>Sar</taxon>
        <taxon>Stramenopiles</taxon>
        <taxon>Oomycota</taxon>
        <taxon>Peronosporomycetes</taxon>
        <taxon>Peronosporales</taxon>
        <taxon>Peronosporaceae</taxon>
        <taxon>Hyaloperonospora</taxon>
    </lineage>
</organism>
<dbReference type="VEuPathDB" id="FungiDB:HpaG802408"/>
<protein>
    <submittedName>
        <fullName evidence="1">Uncharacterized protein</fullName>
    </submittedName>
</protein>
<evidence type="ECO:0000313" key="1">
    <source>
        <dbReference type="EnsemblProtists" id="HpaP802408"/>
    </source>
</evidence>
<sequence length="65" mass="7126">MLISGGVTGGRFDVVRLISLSAVGIDKAPLPEDTRSVDTRRTTYFFILADGRCGQWTTEMEDCSI</sequence>
<evidence type="ECO:0000313" key="2">
    <source>
        <dbReference type="Proteomes" id="UP000011713"/>
    </source>
</evidence>
<dbReference type="Proteomes" id="UP000011713">
    <property type="component" value="Unassembled WGS sequence"/>
</dbReference>
<reference evidence="2" key="1">
    <citation type="journal article" date="2010" name="Science">
        <title>Signatures of adaptation to obligate biotrophy in the Hyaloperonospora arabidopsidis genome.</title>
        <authorList>
            <person name="Baxter L."/>
            <person name="Tripathy S."/>
            <person name="Ishaque N."/>
            <person name="Boot N."/>
            <person name="Cabral A."/>
            <person name="Kemen E."/>
            <person name="Thines M."/>
            <person name="Ah-Fong A."/>
            <person name="Anderson R."/>
            <person name="Badejoko W."/>
            <person name="Bittner-Eddy P."/>
            <person name="Boore J.L."/>
            <person name="Chibucos M.C."/>
            <person name="Coates M."/>
            <person name="Dehal P."/>
            <person name="Delehaunty K."/>
            <person name="Dong S."/>
            <person name="Downton P."/>
            <person name="Dumas B."/>
            <person name="Fabro G."/>
            <person name="Fronick C."/>
            <person name="Fuerstenberg S.I."/>
            <person name="Fulton L."/>
            <person name="Gaulin E."/>
            <person name="Govers F."/>
            <person name="Hughes L."/>
            <person name="Humphray S."/>
            <person name="Jiang R.H."/>
            <person name="Judelson H."/>
            <person name="Kamoun S."/>
            <person name="Kyung K."/>
            <person name="Meijer H."/>
            <person name="Minx P."/>
            <person name="Morris P."/>
            <person name="Nelson J."/>
            <person name="Phuntumart V."/>
            <person name="Qutob D."/>
            <person name="Rehmany A."/>
            <person name="Rougon-Cardoso A."/>
            <person name="Ryden P."/>
            <person name="Torto-Alalibo T."/>
            <person name="Studholme D."/>
            <person name="Wang Y."/>
            <person name="Win J."/>
            <person name="Wood J."/>
            <person name="Clifton S.W."/>
            <person name="Rogers J."/>
            <person name="Van den Ackerveken G."/>
            <person name="Jones J.D."/>
            <person name="McDowell J.M."/>
            <person name="Beynon J."/>
            <person name="Tyler B.M."/>
        </authorList>
    </citation>
    <scope>NUCLEOTIDE SEQUENCE [LARGE SCALE GENOMIC DNA]</scope>
    <source>
        <strain evidence="2">Emoy2</strain>
    </source>
</reference>
<dbReference type="EnsemblProtists" id="HpaT802408">
    <property type="protein sequence ID" value="HpaP802408"/>
    <property type="gene ID" value="HpaG802408"/>
</dbReference>
<dbReference type="HOGENOM" id="CLU_2854416_0_0_1"/>
<accession>M4B806</accession>
<proteinExistence type="predicted"/>
<reference evidence="1" key="2">
    <citation type="submission" date="2015-06" db="UniProtKB">
        <authorList>
            <consortium name="EnsemblProtists"/>
        </authorList>
    </citation>
    <scope>IDENTIFICATION</scope>
    <source>
        <strain evidence="1">Emoy2</strain>
    </source>
</reference>
<keyword evidence="2" id="KW-1185">Reference proteome</keyword>
<name>M4B806_HYAAE</name>
<dbReference type="EMBL" id="JH597957">
    <property type="status" value="NOT_ANNOTATED_CDS"/>
    <property type="molecule type" value="Genomic_DNA"/>
</dbReference>
<dbReference type="AlphaFoldDB" id="M4B806"/>